<protein>
    <submittedName>
        <fullName evidence="3">3-oxoadipate enol-lactonase</fullName>
        <ecNumber evidence="3">3.1.1.24</ecNumber>
    </submittedName>
</protein>
<proteinExistence type="predicted"/>
<name>A0A839YUV2_9SPHN</name>
<dbReference type="InterPro" id="IPR050266">
    <property type="entry name" value="AB_hydrolase_sf"/>
</dbReference>
<dbReference type="RefSeq" id="WP_183932345.1">
    <property type="nucleotide sequence ID" value="NZ_JACICF010000001.1"/>
</dbReference>
<evidence type="ECO:0000313" key="4">
    <source>
        <dbReference type="Proteomes" id="UP000578569"/>
    </source>
</evidence>
<dbReference type="Proteomes" id="UP000578569">
    <property type="component" value="Unassembled WGS sequence"/>
</dbReference>
<dbReference type="EC" id="3.1.1.24" evidence="3"/>
<sequence>MPAMSAIETSAGTIGLLHHAPETPRGLPILFLHGVGSDKSVWAPQLDHFGQYRRALAADYPGYGDSAPADHATRDDYARAMIALLDTCEIGKAHVCGLSLGGVVAIAMAALAPERIASLVLADSFALHPDGQGIHDRSVEASARMGMRALAEARVDMLLGASPPAGLREEVIATMARIPQHSYEQGARAVWLADQRERARHIDLPTLVLCGDEDQVTPPALSEELAKLVKGAQTRLVKGAGHLANAERPDAFNQMVEEHLRAVE</sequence>
<dbReference type="GO" id="GO:0047570">
    <property type="term" value="F:3-oxoadipate enol-lactonase activity"/>
    <property type="evidence" value="ECO:0007669"/>
    <property type="project" value="UniProtKB-EC"/>
</dbReference>
<gene>
    <name evidence="3" type="ORF">FHS50_000032</name>
</gene>
<keyword evidence="1 3" id="KW-0378">Hydrolase</keyword>
<accession>A0A839YUV2</accession>
<dbReference type="PANTHER" id="PTHR43798:SF31">
    <property type="entry name" value="AB HYDROLASE SUPERFAMILY PROTEIN YCLE"/>
    <property type="match status" value="1"/>
</dbReference>
<organism evidence="3 4">
    <name type="scientific">Sphingomicrobium lutaoense</name>
    <dbReference type="NCBI Taxonomy" id="515949"/>
    <lineage>
        <taxon>Bacteria</taxon>
        <taxon>Pseudomonadati</taxon>
        <taxon>Pseudomonadota</taxon>
        <taxon>Alphaproteobacteria</taxon>
        <taxon>Sphingomonadales</taxon>
        <taxon>Sphingomonadaceae</taxon>
        <taxon>Sphingomicrobium</taxon>
    </lineage>
</organism>
<keyword evidence="4" id="KW-1185">Reference proteome</keyword>
<comment type="caution">
    <text evidence="3">The sequence shown here is derived from an EMBL/GenBank/DDBJ whole genome shotgun (WGS) entry which is preliminary data.</text>
</comment>
<dbReference type="EMBL" id="JACICF010000001">
    <property type="protein sequence ID" value="MBB3763009.1"/>
    <property type="molecule type" value="Genomic_DNA"/>
</dbReference>
<dbReference type="AlphaFoldDB" id="A0A839YUV2"/>
<reference evidence="3 4" key="1">
    <citation type="submission" date="2020-08" db="EMBL/GenBank/DDBJ databases">
        <title>Genomic Encyclopedia of Type Strains, Phase IV (KMG-IV): sequencing the most valuable type-strain genomes for metagenomic binning, comparative biology and taxonomic classification.</title>
        <authorList>
            <person name="Goeker M."/>
        </authorList>
    </citation>
    <scope>NUCLEOTIDE SEQUENCE [LARGE SCALE GENOMIC DNA]</scope>
    <source>
        <strain evidence="3 4">DSM 24194</strain>
    </source>
</reference>
<evidence type="ECO:0000313" key="3">
    <source>
        <dbReference type="EMBL" id="MBB3763009.1"/>
    </source>
</evidence>
<dbReference type="InterPro" id="IPR029058">
    <property type="entry name" value="AB_hydrolase_fold"/>
</dbReference>
<dbReference type="PANTHER" id="PTHR43798">
    <property type="entry name" value="MONOACYLGLYCEROL LIPASE"/>
    <property type="match status" value="1"/>
</dbReference>
<dbReference type="Gene3D" id="3.40.50.1820">
    <property type="entry name" value="alpha/beta hydrolase"/>
    <property type="match status" value="1"/>
</dbReference>
<feature type="domain" description="AB hydrolase-1" evidence="2">
    <location>
        <begin position="29"/>
        <end position="254"/>
    </location>
</feature>
<dbReference type="PRINTS" id="PR00111">
    <property type="entry name" value="ABHYDROLASE"/>
</dbReference>
<dbReference type="GO" id="GO:0016020">
    <property type="term" value="C:membrane"/>
    <property type="evidence" value="ECO:0007669"/>
    <property type="project" value="TreeGrafter"/>
</dbReference>
<evidence type="ECO:0000259" key="2">
    <source>
        <dbReference type="Pfam" id="PF12697"/>
    </source>
</evidence>
<evidence type="ECO:0000256" key="1">
    <source>
        <dbReference type="ARBA" id="ARBA00022801"/>
    </source>
</evidence>
<dbReference type="InterPro" id="IPR000073">
    <property type="entry name" value="AB_hydrolase_1"/>
</dbReference>
<dbReference type="Pfam" id="PF12697">
    <property type="entry name" value="Abhydrolase_6"/>
    <property type="match status" value="1"/>
</dbReference>
<dbReference type="SUPFAM" id="SSF53474">
    <property type="entry name" value="alpha/beta-Hydrolases"/>
    <property type="match status" value="1"/>
</dbReference>